<dbReference type="AlphaFoldDB" id="A0A1X7AP72"/>
<sequence>MTPISRLPTENHIELYDFIQSLQHIARSDTPHAQAEWVINGKTFQVVSQIHIEGLTGLSTQDIDIPQRYLQVLSKVERKLTHREVCLLSGKYFASQQFFPHKFADRPRPQLGHSPTTPIQLHEFFKACCITCNSFPPRTTVDLTQNENMASLAQEVLTTHEPFLLAVLPSFINRYIQCGYDERLFHIVMAQSYSNLENSQALVNEQASQRWVSWLAAGIEHALYEQQATLPKFCNALEAKIEPSALVDYAASKQLEDPKTIQLILPQLIGRLRADLEVYKRELPDHTAQPNKQAKEKEEKAQPEAIAIQPLSSSPKRRAN</sequence>
<name>A0A1X7AP72_9GAMM</name>
<reference evidence="2 3" key="1">
    <citation type="submission" date="2017-03" db="EMBL/GenBank/DDBJ databases">
        <authorList>
            <person name="Afonso C.L."/>
            <person name="Miller P.J."/>
            <person name="Scott M.A."/>
            <person name="Spackman E."/>
            <person name="Goraichik I."/>
            <person name="Dimitrov K.M."/>
            <person name="Suarez D.L."/>
            <person name="Swayne D.E."/>
        </authorList>
    </citation>
    <scope>NUCLEOTIDE SEQUENCE [LARGE SCALE GENOMIC DNA]</scope>
    <source>
        <strain evidence="2">SB41UT1</strain>
    </source>
</reference>
<dbReference type="Proteomes" id="UP000196573">
    <property type="component" value="Unassembled WGS sequence"/>
</dbReference>
<protein>
    <submittedName>
        <fullName evidence="2">Uncharacterized protein</fullName>
    </submittedName>
</protein>
<organism evidence="2 3">
    <name type="scientific">Parendozoicomonas haliclonae</name>
    <dbReference type="NCBI Taxonomy" id="1960125"/>
    <lineage>
        <taxon>Bacteria</taxon>
        <taxon>Pseudomonadati</taxon>
        <taxon>Pseudomonadota</taxon>
        <taxon>Gammaproteobacteria</taxon>
        <taxon>Oceanospirillales</taxon>
        <taxon>Endozoicomonadaceae</taxon>
        <taxon>Parendozoicomonas</taxon>
    </lineage>
</organism>
<accession>A0A1X7AP72</accession>
<evidence type="ECO:0000313" key="3">
    <source>
        <dbReference type="Proteomes" id="UP000196573"/>
    </source>
</evidence>
<dbReference type="EMBL" id="FWPT01000010">
    <property type="protein sequence ID" value="SMA50055.1"/>
    <property type="molecule type" value="Genomic_DNA"/>
</dbReference>
<feature type="region of interest" description="Disordered" evidence="1">
    <location>
        <begin position="282"/>
        <end position="320"/>
    </location>
</feature>
<proteinExistence type="predicted"/>
<feature type="compositionally biased region" description="Basic and acidic residues" evidence="1">
    <location>
        <begin position="293"/>
        <end position="302"/>
    </location>
</feature>
<gene>
    <name evidence="2" type="ORF">EHSB41UT_03846</name>
</gene>
<keyword evidence="3" id="KW-1185">Reference proteome</keyword>
<evidence type="ECO:0000256" key="1">
    <source>
        <dbReference type="SAM" id="MobiDB-lite"/>
    </source>
</evidence>
<evidence type="ECO:0000313" key="2">
    <source>
        <dbReference type="EMBL" id="SMA50055.1"/>
    </source>
</evidence>